<evidence type="ECO:0000256" key="5">
    <source>
        <dbReference type="ARBA" id="ARBA00022989"/>
    </source>
</evidence>
<accession>A0A1M6R0W1</accession>
<keyword evidence="10" id="KW-1185">Reference proteome</keyword>
<reference evidence="9 10" key="1">
    <citation type="submission" date="2016-11" db="EMBL/GenBank/DDBJ databases">
        <authorList>
            <person name="Jaros S."/>
            <person name="Januszkiewicz K."/>
            <person name="Wedrychowicz H."/>
        </authorList>
    </citation>
    <scope>NUCLEOTIDE SEQUENCE [LARGE SCALE GENOMIC DNA]</scope>
    <source>
        <strain evidence="9 10">DSM 15929</strain>
    </source>
</reference>
<dbReference type="Pfam" id="PF00528">
    <property type="entry name" value="BPD_transp_1"/>
    <property type="match status" value="1"/>
</dbReference>
<feature type="transmembrane region" description="Helical" evidence="7">
    <location>
        <begin position="272"/>
        <end position="291"/>
    </location>
</feature>
<protein>
    <submittedName>
        <fullName evidence="9">Putative aldouronate transport system permease protein</fullName>
    </submittedName>
</protein>
<dbReference type="EMBL" id="FRAC01000010">
    <property type="protein sequence ID" value="SHK26131.1"/>
    <property type="molecule type" value="Genomic_DNA"/>
</dbReference>
<dbReference type="GO" id="GO:0055085">
    <property type="term" value="P:transmembrane transport"/>
    <property type="evidence" value="ECO:0007669"/>
    <property type="project" value="InterPro"/>
</dbReference>
<dbReference type="Gene3D" id="1.10.3720.10">
    <property type="entry name" value="MetI-like"/>
    <property type="match status" value="1"/>
</dbReference>
<keyword evidence="2 7" id="KW-0813">Transport</keyword>
<feature type="transmembrane region" description="Helical" evidence="7">
    <location>
        <begin position="86"/>
        <end position="105"/>
    </location>
</feature>
<dbReference type="RefSeq" id="WP_073275576.1">
    <property type="nucleotide sequence ID" value="NZ_FRAC01000010.1"/>
</dbReference>
<evidence type="ECO:0000256" key="1">
    <source>
        <dbReference type="ARBA" id="ARBA00004651"/>
    </source>
</evidence>
<comment type="similarity">
    <text evidence="7">Belongs to the binding-protein-dependent transport system permease family.</text>
</comment>
<comment type="subcellular location">
    <subcellularLocation>
        <location evidence="1 7">Cell membrane</location>
        <topology evidence="1 7">Multi-pass membrane protein</topology>
    </subcellularLocation>
</comment>
<dbReference type="PROSITE" id="PS50928">
    <property type="entry name" value="ABC_TM1"/>
    <property type="match status" value="1"/>
</dbReference>
<name>A0A1M6R0W1_9FIRM</name>
<dbReference type="PANTHER" id="PTHR43744:SF9">
    <property type="entry name" value="POLYGALACTURONAN_RHAMNOGALACTURONAN TRANSPORT SYSTEM PERMEASE PROTEIN YTCP"/>
    <property type="match status" value="1"/>
</dbReference>
<keyword evidence="3" id="KW-1003">Cell membrane</keyword>
<gene>
    <name evidence="9" type="ORF">SAMN02745136_02113</name>
</gene>
<feature type="transmembrane region" description="Helical" evidence="7">
    <location>
        <begin position="117"/>
        <end position="137"/>
    </location>
</feature>
<keyword evidence="6 7" id="KW-0472">Membrane</keyword>
<feature type="domain" description="ABC transmembrane type-1" evidence="8">
    <location>
        <begin position="82"/>
        <end position="285"/>
    </location>
</feature>
<proteinExistence type="inferred from homology"/>
<feature type="transmembrane region" description="Helical" evidence="7">
    <location>
        <begin position="190"/>
        <end position="212"/>
    </location>
</feature>
<dbReference type="PANTHER" id="PTHR43744">
    <property type="entry name" value="ABC TRANSPORTER PERMEASE PROTEIN MG189-RELATED-RELATED"/>
    <property type="match status" value="1"/>
</dbReference>
<organism evidence="9 10">
    <name type="scientific">Anaerocolumna jejuensis DSM 15929</name>
    <dbReference type="NCBI Taxonomy" id="1121322"/>
    <lineage>
        <taxon>Bacteria</taxon>
        <taxon>Bacillati</taxon>
        <taxon>Bacillota</taxon>
        <taxon>Clostridia</taxon>
        <taxon>Lachnospirales</taxon>
        <taxon>Lachnospiraceae</taxon>
        <taxon>Anaerocolumna</taxon>
    </lineage>
</organism>
<evidence type="ECO:0000313" key="10">
    <source>
        <dbReference type="Proteomes" id="UP000184386"/>
    </source>
</evidence>
<evidence type="ECO:0000256" key="3">
    <source>
        <dbReference type="ARBA" id="ARBA00022475"/>
    </source>
</evidence>
<evidence type="ECO:0000256" key="4">
    <source>
        <dbReference type="ARBA" id="ARBA00022692"/>
    </source>
</evidence>
<evidence type="ECO:0000256" key="7">
    <source>
        <dbReference type="RuleBase" id="RU363032"/>
    </source>
</evidence>
<sequence length="306" mass="34674">MKSKNNRIRNRRSASDILISILTYVFFAAFAFICIYPFYYIFINTISSNDLSQRGLILFLPKQLHIQNYIKAVKIPGLLNAATISVGRTVIGTFLTVIATAFMGYMFTRESLWGRKFWYRFVLITMYFNAGIIPWYITMRNLHLTNNFLGYVLPTIVSPFFIILAKTFVESIPKELEQAAEIDGAGTMKVFFKVIIPVIKPIMATVAIFAAVNQWNAFQDTLLLMTDTKLYSLQFILYQYINQASSLKQLVNSSSSSMVAQTVATVQTATSIRMTVTIIVVAPILLIYPVFQRYFVKGIMIGAVKG</sequence>
<evidence type="ECO:0000256" key="2">
    <source>
        <dbReference type="ARBA" id="ARBA00022448"/>
    </source>
</evidence>
<dbReference type="OrthoDB" id="157184at2"/>
<feature type="transmembrane region" description="Helical" evidence="7">
    <location>
        <begin position="21"/>
        <end position="42"/>
    </location>
</feature>
<dbReference type="SUPFAM" id="SSF161098">
    <property type="entry name" value="MetI-like"/>
    <property type="match status" value="1"/>
</dbReference>
<evidence type="ECO:0000313" key="9">
    <source>
        <dbReference type="EMBL" id="SHK26131.1"/>
    </source>
</evidence>
<dbReference type="CDD" id="cd06261">
    <property type="entry name" value="TM_PBP2"/>
    <property type="match status" value="1"/>
</dbReference>
<dbReference type="STRING" id="1121322.SAMN02745136_02113"/>
<dbReference type="GO" id="GO:0005886">
    <property type="term" value="C:plasma membrane"/>
    <property type="evidence" value="ECO:0007669"/>
    <property type="project" value="UniProtKB-SubCell"/>
</dbReference>
<dbReference type="Proteomes" id="UP000184386">
    <property type="component" value="Unassembled WGS sequence"/>
</dbReference>
<keyword evidence="5 7" id="KW-1133">Transmembrane helix</keyword>
<keyword evidence="4 7" id="KW-0812">Transmembrane</keyword>
<dbReference type="InterPro" id="IPR035906">
    <property type="entry name" value="MetI-like_sf"/>
</dbReference>
<evidence type="ECO:0000259" key="8">
    <source>
        <dbReference type="PROSITE" id="PS50928"/>
    </source>
</evidence>
<dbReference type="InterPro" id="IPR000515">
    <property type="entry name" value="MetI-like"/>
</dbReference>
<dbReference type="AlphaFoldDB" id="A0A1M6R0W1"/>
<evidence type="ECO:0000256" key="6">
    <source>
        <dbReference type="ARBA" id="ARBA00023136"/>
    </source>
</evidence>
<feature type="transmembrane region" description="Helical" evidence="7">
    <location>
        <begin position="149"/>
        <end position="169"/>
    </location>
</feature>